<keyword evidence="3" id="KW-0238">DNA-binding</keyword>
<feature type="compositionally biased region" description="Basic and acidic residues" evidence="6">
    <location>
        <begin position="1045"/>
        <end position="1056"/>
    </location>
</feature>
<reference evidence="8 9" key="1">
    <citation type="journal article" date="2018" name="Proc. Natl. Acad. Sci. U.S.A.">
        <title>Draft genome sequence of Camellia sinensis var. sinensis provides insights into the evolution of the tea genome and tea quality.</title>
        <authorList>
            <person name="Wei C."/>
            <person name="Yang H."/>
            <person name="Wang S."/>
            <person name="Zhao J."/>
            <person name="Liu C."/>
            <person name="Gao L."/>
            <person name="Xia E."/>
            <person name="Lu Y."/>
            <person name="Tai Y."/>
            <person name="She G."/>
            <person name="Sun J."/>
            <person name="Cao H."/>
            <person name="Tong W."/>
            <person name="Gao Q."/>
            <person name="Li Y."/>
            <person name="Deng W."/>
            <person name="Jiang X."/>
            <person name="Wang W."/>
            <person name="Chen Q."/>
            <person name="Zhang S."/>
            <person name="Li H."/>
            <person name="Wu J."/>
            <person name="Wang P."/>
            <person name="Li P."/>
            <person name="Shi C."/>
            <person name="Zheng F."/>
            <person name="Jian J."/>
            <person name="Huang B."/>
            <person name="Shan D."/>
            <person name="Shi M."/>
            <person name="Fang C."/>
            <person name="Yue Y."/>
            <person name="Li F."/>
            <person name="Li D."/>
            <person name="Wei S."/>
            <person name="Han B."/>
            <person name="Jiang C."/>
            <person name="Yin Y."/>
            <person name="Xia T."/>
            <person name="Zhang Z."/>
            <person name="Bennetzen J.L."/>
            <person name="Zhao S."/>
            <person name="Wan X."/>
        </authorList>
    </citation>
    <scope>NUCLEOTIDE SEQUENCE [LARGE SCALE GENOMIC DNA]</scope>
    <source>
        <strain evidence="9">cv. Shuchazao</strain>
        <tissue evidence="8">Leaf</tissue>
    </source>
</reference>
<dbReference type="PANTHER" id="PTHR34067:SF20">
    <property type="entry name" value="OS08G0206700 PROTEIN"/>
    <property type="match status" value="1"/>
</dbReference>
<evidence type="ECO:0000256" key="2">
    <source>
        <dbReference type="ARBA" id="ARBA00023015"/>
    </source>
</evidence>
<dbReference type="InterPro" id="IPR001739">
    <property type="entry name" value="Methyl_CpG_DNA-bd"/>
</dbReference>
<feature type="compositionally biased region" description="Polar residues" evidence="6">
    <location>
        <begin position="468"/>
        <end position="484"/>
    </location>
</feature>
<gene>
    <name evidence="8" type="ORF">TEA_012725</name>
</gene>
<keyword evidence="5" id="KW-0539">Nucleus</keyword>
<feature type="compositionally biased region" description="Basic and acidic residues" evidence="6">
    <location>
        <begin position="770"/>
        <end position="779"/>
    </location>
</feature>
<feature type="compositionally biased region" description="Basic and acidic residues" evidence="6">
    <location>
        <begin position="1204"/>
        <end position="1215"/>
    </location>
</feature>
<feature type="region of interest" description="Disordered" evidence="6">
    <location>
        <begin position="454"/>
        <end position="509"/>
    </location>
</feature>
<feature type="compositionally biased region" description="Basic residues" evidence="6">
    <location>
        <begin position="61"/>
        <end position="70"/>
    </location>
</feature>
<feature type="compositionally biased region" description="Basic and acidic residues" evidence="6">
    <location>
        <begin position="1451"/>
        <end position="1461"/>
    </location>
</feature>
<feature type="region of interest" description="Disordered" evidence="6">
    <location>
        <begin position="1157"/>
        <end position="1185"/>
    </location>
</feature>
<feature type="compositionally biased region" description="Basic and acidic residues" evidence="6">
    <location>
        <begin position="929"/>
        <end position="946"/>
    </location>
</feature>
<feature type="domain" description="MBD" evidence="7">
    <location>
        <begin position="77"/>
        <end position="183"/>
    </location>
</feature>
<evidence type="ECO:0000256" key="5">
    <source>
        <dbReference type="ARBA" id="ARBA00023242"/>
    </source>
</evidence>
<keyword evidence="2" id="KW-0805">Transcription regulation</keyword>
<name>A0A4S4DYT8_CAMSN</name>
<dbReference type="PROSITE" id="PS50982">
    <property type="entry name" value="MBD"/>
    <property type="match status" value="3"/>
</dbReference>
<feature type="region of interest" description="Disordered" evidence="6">
    <location>
        <begin position="1432"/>
        <end position="1461"/>
    </location>
</feature>
<dbReference type="EMBL" id="SDRB02009218">
    <property type="protein sequence ID" value="THG08631.1"/>
    <property type="molecule type" value="Genomic_DNA"/>
</dbReference>
<dbReference type="STRING" id="542762.A0A4S4DYT8"/>
<feature type="region of interest" description="Disordered" evidence="6">
    <location>
        <begin position="921"/>
        <end position="951"/>
    </location>
</feature>
<keyword evidence="4" id="KW-0804">Transcription</keyword>
<feature type="compositionally biased region" description="Basic and acidic residues" evidence="6">
    <location>
        <begin position="890"/>
        <end position="902"/>
    </location>
</feature>
<feature type="compositionally biased region" description="Polar residues" evidence="6">
    <location>
        <begin position="1159"/>
        <end position="1185"/>
    </location>
</feature>
<dbReference type="Proteomes" id="UP000306102">
    <property type="component" value="Unassembled WGS sequence"/>
</dbReference>
<feature type="domain" description="MBD" evidence="7">
    <location>
        <begin position="1"/>
        <end position="71"/>
    </location>
</feature>
<evidence type="ECO:0000256" key="4">
    <source>
        <dbReference type="ARBA" id="ARBA00023163"/>
    </source>
</evidence>
<feature type="region of interest" description="Disordered" evidence="6">
    <location>
        <begin position="602"/>
        <end position="689"/>
    </location>
</feature>
<dbReference type="GO" id="GO:0005634">
    <property type="term" value="C:nucleus"/>
    <property type="evidence" value="ECO:0007669"/>
    <property type="project" value="UniProtKB-SubCell"/>
</dbReference>
<protein>
    <recommendedName>
        <fullName evidence="7">MBD domain-containing protein</fullName>
    </recommendedName>
</protein>
<evidence type="ECO:0000313" key="8">
    <source>
        <dbReference type="EMBL" id="THG08631.1"/>
    </source>
</evidence>
<feature type="compositionally biased region" description="Polar residues" evidence="6">
    <location>
        <begin position="1438"/>
        <end position="1450"/>
    </location>
</feature>
<dbReference type="SUPFAM" id="SSF54171">
    <property type="entry name" value="DNA-binding domain"/>
    <property type="match status" value="3"/>
</dbReference>
<accession>A0A4S4DYT8</accession>
<feature type="region of interest" description="Disordered" evidence="6">
    <location>
        <begin position="56"/>
        <end position="75"/>
    </location>
</feature>
<feature type="compositionally biased region" description="Basic and acidic residues" evidence="6">
    <location>
        <begin position="391"/>
        <end position="407"/>
    </location>
</feature>
<feature type="region of interest" description="Disordered" evidence="6">
    <location>
        <begin position="1031"/>
        <end position="1056"/>
    </location>
</feature>
<feature type="region of interest" description="Disordered" evidence="6">
    <location>
        <begin position="1198"/>
        <end position="1236"/>
    </location>
</feature>
<evidence type="ECO:0000313" key="9">
    <source>
        <dbReference type="Proteomes" id="UP000306102"/>
    </source>
</evidence>
<feature type="region of interest" description="Disordered" evidence="6">
    <location>
        <begin position="349"/>
        <end position="427"/>
    </location>
</feature>
<evidence type="ECO:0000256" key="1">
    <source>
        <dbReference type="ARBA" id="ARBA00004123"/>
    </source>
</evidence>
<dbReference type="Gene3D" id="3.30.890.10">
    <property type="entry name" value="Methyl-cpg-binding Protein 2, Chain A"/>
    <property type="match status" value="3"/>
</dbReference>
<evidence type="ECO:0000256" key="6">
    <source>
        <dbReference type="SAM" id="MobiDB-lite"/>
    </source>
</evidence>
<feature type="domain" description="MBD" evidence="7">
    <location>
        <begin position="230"/>
        <end position="307"/>
    </location>
</feature>
<keyword evidence="9" id="KW-1185">Reference proteome</keyword>
<dbReference type="InterPro" id="IPR038945">
    <property type="entry name" value="MBD13-like"/>
</dbReference>
<comment type="subcellular location">
    <subcellularLocation>
        <location evidence="1">Nucleus</location>
    </subcellularLocation>
</comment>
<dbReference type="InterPro" id="IPR016177">
    <property type="entry name" value="DNA-bd_dom_sf"/>
</dbReference>
<evidence type="ECO:0000259" key="7">
    <source>
        <dbReference type="PROSITE" id="PS50982"/>
    </source>
</evidence>
<feature type="region of interest" description="Disordered" evidence="6">
    <location>
        <begin position="880"/>
        <end position="909"/>
    </location>
</feature>
<feature type="compositionally biased region" description="Basic and acidic residues" evidence="6">
    <location>
        <begin position="607"/>
        <end position="618"/>
    </location>
</feature>
<feature type="region of interest" description="Disordered" evidence="6">
    <location>
        <begin position="737"/>
        <end position="779"/>
    </location>
</feature>
<dbReference type="GO" id="GO:0003677">
    <property type="term" value="F:DNA binding"/>
    <property type="evidence" value="ECO:0007669"/>
    <property type="project" value="UniProtKB-KW"/>
</dbReference>
<dbReference type="Pfam" id="PF01429">
    <property type="entry name" value="MBD"/>
    <property type="match status" value="1"/>
</dbReference>
<proteinExistence type="predicted"/>
<sequence>MVAGKSMDCLPPGWTEHVEVKNGRKLKYYSNMETGKKFYSKQEIIRYLETGNPCRGQLQQKSKHNNRCSKSKPMPLATETNEIPEWLPPGWIMELKTRNRGPRIGRTYKNLKSTMVTDLEIEDADGYICVLYLQLPMRSGIVCYIDPLTGSKFYSKPEVSEYLRTAKRNSRTSQQKKMEIGPVNNPNMDELTGGKTSLTLEESQMKTLKGTSLASEQKQIVSSKQSVKKVVIERVAPDGLPPGWIKEIKIEKKGNGIRKDSYYTDPVSGYAFLSVKDALRYLETGDLNRCAIKPKKRGELEFLNEETSVPSAPSMQDLGHHTTRRQLFSAPATEILVGKHSLDNATEENVEMKKSNDPISSLPPKSEGSQRKRGERACAENGTVLTSSTEMAREEKLAENDMGENRNTKVQIDYSKSKNKTVNSRFRSSKRLAGLKPEVAVNLELSEQVLRAAARKSGESEAKPSPPDNLSHSFPSNVELSNRSKMPLEDQIVPDNQSVKQETDKKDEENIESQLLSPFGDSWSDPSLDFVVKTLTGSILSKENLAIQSLENSVARSLETTNAEVLQKRQCTSVSDDSMNTSTSTTEILKGKHSVDNAIEGSAKLKVRNDPLPRTEGSKRKRGQRVCAENGTVPTPSTGMVREEKLSENGMGENRNRKVQIDYSKSKKKDARSLPCRSSKRLAGSKPEMEVNLALSEHILRAEARKSGESEVKPSLGDLDNVAHNAPLPFKTLSDTQNAHHAVTGKETQSNVELSKSKKPLEDQTFPEHQPGRQDTEKKDENIESQLLYPFGDSWADPCLEFAIKTLTGAIPIEDNFAIQGMENRVTSNLETAYVEDLQKRQCTSVSTDTIIMSTSTATILEVRHPLNNMIEECAKMKEYNDPSGSTLPRTEESKQGKRDCAENGTISTPSYEMVRENNLAENSMGENRNSKMKIDSSNSKKKEARSLPCRSSKRLAGHKPEMVVNLALSEHVLRAAARNSGVSEAKPFPRALDDVAPSGSQPFETVSDTEIAQHAFTGTEPPLNVELSTRSDKPMEVQDVPEDQPMRQETEKKDEENIESQILYPFGDSWSDPCLEFAFKTLTGAIPIEDNLVIQGLENSVTTSNLETADAESLQKRQCMSVSADAMITATTTAGILEVKNSIDNAIVGCAEMKEINHPSSSPLPRTEGSNGNRGDSENGNISTPSTEILQEAKLAENCMGENKNRKMKIDSSKSKKRKASSLPCRSSKRLAGSKPEMQVNLALSEHNLRVAARKPGESEANPSPAVPHNVPHVISPPFETLSEMEIAHHALTCTEAPSNIELSNRTKQPLEDQTVAEDQLVRQETEKKDEENLESQLLYPFADSWSDPCLEFAFKTLTGAIPIEDNFSIQGYFEHQEDDTSRTQTHSCLALPEFTFPNFFQSDISSDFDATGTPMSVPQVPANPMILPPGNVGLPTCSSNAPQQPSLDRNQEHETKVNS</sequence>
<feature type="compositionally biased region" description="Basic and acidic residues" evidence="6">
    <location>
        <begin position="368"/>
        <end position="378"/>
    </location>
</feature>
<feature type="region of interest" description="Disordered" evidence="6">
    <location>
        <begin position="166"/>
        <end position="189"/>
    </location>
</feature>
<organism evidence="8 9">
    <name type="scientific">Camellia sinensis var. sinensis</name>
    <name type="common">China tea</name>
    <dbReference type="NCBI Taxonomy" id="542762"/>
    <lineage>
        <taxon>Eukaryota</taxon>
        <taxon>Viridiplantae</taxon>
        <taxon>Streptophyta</taxon>
        <taxon>Embryophyta</taxon>
        <taxon>Tracheophyta</taxon>
        <taxon>Spermatophyta</taxon>
        <taxon>Magnoliopsida</taxon>
        <taxon>eudicotyledons</taxon>
        <taxon>Gunneridae</taxon>
        <taxon>Pentapetalae</taxon>
        <taxon>asterids</taxon>
        <taxon>Ericales</taxon>
        <taxon>Theaceae</taxon>
        <taxon>Camellia</taxon>
    </lineage>
</organism>
<dbReference type="PANTHER" id="PTHR34067">
    <property type="entry name" value="OS04G0193200 PROTEIN"/>
    <property type="match status" value="1"/>
</dbReference>
<evidence type="ECO:0000256" key="3">
    <source>
        <dbReference type="ARBA" id="ARBA00023125"/>
    </source>
</evidence>
<comment type="caution">
    <text evidence="8">The sequence shown here is derived from an EMBL/GenBank/DDBJ whole genome shotgun (WGS) entry which is preliminary data.</text>
</comment>